<sequence length="444" mass="48591">MGTGQVRHYYYDKVYDYSATQQEVYLGSAFEVVNHVMNGTNGTIITYGQTGSGKTFTMGTLTPLQDTSLGLVPLGIRQVFAFINSSPDEILWNIRISFVQVYREDIFDLLDESGGVVLVRGGGSTTGWMEGQNEVEVESEQEAFDVINMGLSRRAMAPTMMNSTSSRSHTILKVMVESMKTDPQDNEQDDPQSNSASTSSILTFVDLAGCERVERSGSSGVRLDEAKSINRSLSTLCLVVKSLGSTAQFIPFRNSKLTRVLSSSLQRGSQVVVIGTISPTWDNTNESLSTCEFCRRCGQMELKSMEVIERVVLSDVRRPISPSSAPSSGRRGSVTSRASLRSVGDDFDAEVAEEEEMITLSAEVFSSVIRQLVSLPTAKRRHIDSLFQTGGQLEAKKKVEDILCHTALYVGATIDEHKTAFDGNALATALIEELSQMGEEASKR</sequence>
<dbReference type="SUPFAM" id="SSF52540">
    <property type="entry name" value="P-loop containing nucleoside triphosphate hydrolases"/>
    <property type="match status" value="1"/>
</dbReference>
<evidence type="ECO:0000313" key="6">
    <source>
        <dbReference type="Proteomes" id="UP001281761"/>
    </source>
</evidence>
<keyword evidence="3" id="KW-0067">ATP-binding</keyword>
<evidence type="ECO:0000256" key="3">
    <source>
        <dbReference type="PROSITE-ProRule" id="PRU00283"/>
    </source>
</evidence>
<dbReference type="Proteomes" id="UP001281761">
    <property type="component" value="Unassembled WGS sequence"/>
</dbReference>
<evidence type="ECO:0000313" key="5">
    <source>
        <dbReference type="EMBL" id="KAK2957404.1"/>
    </source>
</evidence>
<evidence type="ECO:0000256" key="2">
    <source>
        <dbReference type="ARBA" id="ARBA00023175"/>
    </source>
</evidence>
<dbReference type="InterPro" id="IPR027640">
    <property type="entry name" value="Kinesin-like_fam"/>
</dbReference>
<dbReference type="PRINTS" id="PR00380">
    <property type="entry name" value="KINESINHEAVY"/>
</dbReference>
<dbReference type="SMART" id="SM00129">
    <property type="entry name" value="KISc"/>
    <property type="match status" value="1"/>
</dbReference>
<evidence type="ECO:0000256" key="1">
    <source>
        <dbReference type="ARBA" id="ARBA00023054"/>
    </source>
</evidence>
<gene>
    <name evidence="5" type="ORF">BLNAU_7560</name>
</gene>
<keyword evidence="2 3" id="KW-0505">Motor protein</keyword>
<dbReference type="EMBL" id="JARBJD010000046">
    <property type="protein sequence ID" value="KAK2957404.1"/>
    <property type="molecule type" value="Genomic_DNA"/>
</dbReference>
<accession>A0ABQ9Y101</accession>
<name>A0ABQ9Y101_9EUKA</name>
<evidence type="ECO:0000259" key="4">
    <source>
        <dbReference type="PROSITE" id="PS50067"/>
    </source>
</evidence>
<dbReference type="PANTHER" id="PTHR47968:SF75">
    <property type="entry name" value="CENTROMERE-ASSOCIATED PROTEIN E"/>
    <property type="match status" value="1"/>
</dbReference>
<proteinExistence type="inferred from homology"/>
<protein>
    <submittedName>
        <fullName evidence="5">Kinesin heavy chain</fullName>
    </submittedName>
</protein>
<organism evidence="5 6">
    <name type="scientific">Blattamonas nauphoetae</name>
    <dbReference type="NCBI Taxonomy" id="2049346"/>
    <lineage>
        <taxon>Eukaryota</taxon>
        <taxon>Metamonada</taxon>
        <taxon>Preaxostyla</taxon>
        <taxon>Oxymonadida</taxon>
        <taxon>Blattamonas</taxon>
    </lineage>
</organism>
<feature type="domain" description="Kinesin motor" evidence="4">
    <location>
        <begin position="1"/>
        <end position="300"/>
    </location>
</feature>
<dbReference type="InterPro" id="IPR027417">
    <property type="entry name" value="P-loop_NTPase"/>
</dbReference>
<dbReference type="PROSITE" id="PS50067">
    <property type="entry name" value="KINESIN_MOTOR_2"/>
    <property type="match status" value="1"/>
</dbReference>
<keyword evidence="1" id="KW-0175">Coiled coil</keyword>
<keyword evidence="3" id="KW-0547">Nucleotide-binding</keyword>
<dbReference type="Pfam" id="PF00225">
    <property type="entry name" value="Kinesin"/>
    <property type="match status" value="1"/>
</dbReference>
<comment type="caution">
    <text evidence="5">The sequence shown here is derived from an EMBL/GenBank/DDBJ whole genome shotgun (WGS) entry which is preliminary data.</text>
</comment>
<dbReference type="InterPro" id="IPR001752">
    <property type="entry name" value="Kinesin_motor_dom"/>
</dbReference>
<reference evidence="5 6" key="1">
    <citation type="journal article" date="2022" name="bioRxiv">
        <title>Genomics of Preaxostyla Flagellates Illuminates Evolutionary Transitions and the Path Towards Mitochondrial Loss.</title>
        <authorList>
            <person name="Novak L.V.F."/>
            <person name="Treitli S.C."/>
            <person name="Pyrih J."/>
            <person name="Halakuc P."/>
            <person name="Pipaliya S.V."/>
            <person name="Vacek V."/>
            <person name="Brzon O."/>
            <person name="Soukal P."/>
            <person name="Eme L."/>
            <person name="Dacks J.B."/>
            <person name="Karnkowska A."/>
            <person name="Elias M."/>
            <person name="Hampl V."/>
        </authorList>
    </citation>
    <scope>NUCLEOTIDE SEQUENCE [LARGE SCALE GENOMIC DNA]</scope>
    <source>
        <strain evidence="5">NAU3</strain>
        <tissue evidence="5">Gut</tissue>
    </source>
</reference>
<dbReference type="PANTHER" id="PTHR47968">
    <property type="entry name" value="CENTROMERE PROTEIN E"/>
    <property type="match status" value="1"/>
</dbReference>
<keyword evidence="6" id="KW-1185">Reference proteome</keyword>
<dbReference type="InterPro" id="IPR036961">
    <property type="entry name" value="Kinesin_motor_dom_sf"/>
</dbReference>
<dbReference type="Gene3D" id="3.40.850.10">
    <property type="entry name" value="Kinesin motor domain"/>
    <property type="match status" value="1"/>
</dbReference>
<comment type="similarity">
    <text evidence="3">Belongs to the TRAFAC class myosin-kinesin ATPase superfamily. Kinesin family.</text>
</comment>
<feature type="binding site" evidence="3">
    <location>
        <begin position="48"/>
        <end position="55"/>
    </location>
    <ligand>
        <name>ATP</name>
        <dbReference type="ChEBI" id="CHEBI:30616"/>
    </ligand>
</feature>